<reference evidence="2 3" key="1">
    <citation type="journal article" date="2019" name="Commun. Biol.">
        <title>The bagworm genome reveals a unique fibroin gene that provides high tensile strength.</title>
        <authorList>
            <person name="Kono N."/>
            <person name="Nakamura H."/>
            <person name="Ohtoshi R."/>
            <person name="Tomita M."/>
            <person name="Numata K."/>
            <person name="Arakawa K."/>
        </authorList>
    </citation>
    <scope>NUCLEOTIDE SEQUENCE [LARGE SCALE GENOMIC DNA]</scope>
</reference>
<dbReference type="InterPro" id="IPR036397">
    <property type="entry name" value="RNaseH_sf"/>
</dbReference>
<evidence type="ECO:0000256" key="1">
    <source>
        <dbReference type="SAM" id="MobiDB-lite"/>
    </source>
</evidence>
<keyword evidence="2" id="KW-0808">Transferase</keyword>
<name>A0A4C1ZIU1_EUMVA</name>
<dbReference type="Gene3D" id="3.30.420.10">
    <property type="entry name" value="Ribonuclease H-like superfamily/Ribonuclease H"/>
    <property type="match status" value="1"/>
</dbReference>
<comment type="caution">
    <text evidence="2">The sequence shown here is derived from an EMBL/GenBank/DDBJ whole genome shotgun (WGS) entry which is preliminary data.</text>
</comment>
<evidence type="ECO:0000313" key="3">
    <source>
        <dbReference type="Proteomes" id="UP000299102"/>
    </source>
</evidence>
<sequence>MLHRILNLPVGATNVNVEENLSRRLSRRSSNNCNDRRNGSDTELRSMTWKQPLYPTPKLFKANRSVGKIMGSLFCNSKEMVMTEYLDDNSSVYGHVVGIVAIRNADFEILVHPPYSPDFLSTGFCLFPELKKCLEGQRFEDDEAAVAEAQEFLGAHDEELIKKGILSLDKRYAKCILLKGDYVRK</sequence>
<dbReference type="InterPro" id="IPR052709">
    <property type="entry name" value="Transposase-MT_Hybrid"/>
</dbReference>
<accession>A0A4C1ZIU1</accession>
<feature type="region of interest" description="Disordered" evidence="1">
    <location>
        <begin position="23"/>
        <end position="47"/>
    </location>
</feature>
<dbReference type="Proteomes" id="UP000299102">
    <property type="component" value="Unassembled WGS sequence"/>
</dbReference>
<dbReference type="EMBL" id="BGZK01001797">
    <property type="protein sequence ID" value="GBP86465.1"/>
    <property type="molecule type" value="Genomic_DNA"/>
</dbReference>
<proteinExistence type="predicted"/>
<dbReference type="PANTHER" id="PTHR46060">
    <property type="entry name" value="MARINER MOS1 TRANSPOSASE-LIKE PROTEIN"/>
    <property type="match status" value="1"/>
</dbReference>
<dbReference type="STRING" id="151549.A0A4C1ZIU1"/>
<organism evidence="2 3">
    <name type="scientific">Eumeta variegata</name>
    <name type="common">Bagworm moth</name>
    <name type="synonym">Eumeta japonica</name>
    <dbReference type="NCBI Taxonomy" id="151549"/>
    <lineage>
        <taxon>Eukaryota</taxon>
        <taxon>Metazoa</taxon>
        <taxon>Ecdysozoa</taxon>
        <taxon>Arthropoda</taxon>
        <taxon>Hexapoda</taxon>
        <taxon>Insecta</taxon>
        <taxon>Pterygota</taxon>
        <taxon>Neoptera</taxon>
        <taxon>Endopterygota</taxon>
        <taxon>Lepidoptera</taxon>
        <taxon>Glossata</taxon>
        <taxon>Ditrysia</taxon>
        <taxon>Tineoidea</taxon>
        <taxon>Psychidae</taxon>
        <taxon>Oiketicinae</taxon>
        <taxon>Eumeta</taxon>
    </lineage>
</organism>
<gene>
    <name evidence="2" type="primary">SETMAR</name>
    <name evidence="2" type="ORF">EVAR_52389_1</name>
</gene>
<dbReference type="GO" id="GO:0003676">
    <property type="term" value="F:nucleic acid binding"/>
    <property type="evidence" value="ECO:0007669"/>
    <property type="project" value="InterPro"/>
</dbReference>
<dbReference type="PANTHER" id="PTHR46060:SF3">
    <property type="entry name" value="PROTEIN GVQW3"/>
    <property type="match status" value="1"/>
</dbReference>
<keyword evidence="3" id="KW-1185">Reference proteome</keyword>
<dbReference type="AlphaFoldDB" id="A0A4C1ZIU1"/>
<keyword evidence="2" id="KW-0489">Methyltransferase</keyword>
<protein>
    <submittedName>
        <fullName evidence="2">Histone-lysine N-methyltransferase SETMAR</fullName>
    </submittedName>
</protein>
<dbReference type="GO" id="GO:0032259">
    <property type="term" value="P:methylation"/>
    <property type="evidence" value="ECO:0007669"/>
    <property type="project" value="UniProtKB-KW"/>
</dbReference>
<feature type="compositionally biased region" description="Basic and acidic residues" evidence="1">
    <location>
        <begin position="34"/>
        <end position="44"/>
    </location>
</feature>
<evidence type="ECO:0000313" key="2">
    <source>
        <dbReference type="EMBL" id="GBP86465.1"/>
    </source>
</evidence>
<dbReference type="GO" id="GO:0008168">
    <property type="term" value="F:methyltransferase activity"/>
    <property type="evidence" value="ECO:0007669"/>
    <property type="project" value="UniProtKB-KW"/>
</dbReference>